<dbReference type="AlphaFoldDB" id="A0A806K2E5"/>
<name>A0A806K2E5_9BACT</name>
<protein>
    <submittedName>
        <fullName evidence="1">Uncharacterized protein</fullName>
    </submittedName>
</protein>
<organism evidence="1">
    <name type="scientific">uncultured bacterium contig00107</name>
    <dbReference type="NCBI Taxonomy" id="1181573"/>
    <lineage>
        <taxon>Bacteria</taxon>
        <taxon>environmental samples</taxon>
    </lineage>
</organism>
<accession>A0A806K2E5</accession>
<proteinExistence type="predicted"/>
<evidence type="ECO:0000313" key="1">
    <source>
        <dbReference type="EMBL" id="AGS54210.1"/>
    </source>
</evidence>
<reference evidence="1" key="1">
    <citation type="submission" date="2012-03" db="EMBL/GenBank/DDBJ databases">
        <title>Functional metagenomics reveals considerable lignocellulase gene clusters in the gut microbiome of a wood-feeding higher termite.</title>
        <authorList>
            <person name="Liu N."/>
        </authorList>
    </citation>
    <scope>NUCLEOTIDE SEQUENCE</scope>
</reference>
<dbReference type="EMBL" id="JQ844280">
    <property type="protein sequence ID" value="AGS54210.1"/>
    <property type="molecule type" value="Genomic_DNA"/>
</dbReference>
<sequence length="48" mass="5405">MCGTGNTEGERWGERMSWDDIDEIIFDGTPEQIADVKCPECGIRKSEV</sequence>